<keyword evidence="2" id="KW-0378">Hydrolase</keyword>
<keyword evidence="8" id="KW-0472">Membrane</keyword>
<dbReference type="Proteomes" id="UP001515480">
    <property type="component" value="Unassembled WGS sequence"/>
</dbReference>
<evidence type="ECO:0000259" key="9">
    <source>
        <dbReference type="Pfam" id="PF00150"/>
    </source>
</evidence>
<sequence length="665" mass="71770">MGWRHPGWVKPAEPCATVAARPFSVAFHIAARDGHLWIQHRGRACSDMKDAATCEWTPLQPARELLLKGVSWSGFHDPSINCPEELGGFRYFTPTSEYLAVLREHDFNAVRLMLYARGVLDDPPLNTNRCGRLARVRVGDPVRSYMEALLVVVRELAENGQFVVLDMHSLAGGSNTPRWCDAPVCTAENEGVLTSAWRALAAALCDEPNVIIADLFNEPFGATWREWRDAAARVGDAVLSMCPRWLIGVQGVGQGGGECQAAAGAACWWGENVRGHAALPVNLSLADRLLLLPHTYGHGEQEYMADPHFPENMPAVWDALWGALPHMTGTPVVVGEWGGKFGGKAERWQRRLLTYLRQRHISSFYYALNANSFKVGGLYPYAADHGEERLRMLAAAPVTLVPQLQHAALCLTPTPLPPAPPPAPPPPPPSPPPSSSPPPASPPCMPSCAILASPWPTKCAYNPNCRGCEECSPRADDAACRPYCSTLAVPWPTKCTYNPECKRCSQCPPPSPPLPSSPPPSPPSAHSPSPPPPSLLASAPLLPHCTSPPPPKQQRSSLSAVHGAPPVRVQHVDAPSPLAPPRHPSQKSTSLAVSTGGPTVFLFPAAFGGLLIFVVVMVAARCCSLSPYRLSPTVSCEETPQPLSPSRRSRSKQRKRGALPEVVHL</sequence>
<keyword evidence="4" id="KW-0119">Carbohydrate metabolism</keyword>
<dbReference type="SUPFAM" id="SSF51445">
    <property type="entry name" value="(Trans)glycosidases"/>
    <property type="match status" value="1"/>
</dbReference>
<keyword evidence="3" id="KW-0136">Cellulose degradation</keyword>
<evidence type="ECO:0000256" key="6">
    <source>
        <dbReference type="ARBA" id="ARBA00023326"/>
    </source>
</evidence>
<evidence type="ECO:0000256" key="8">
    <source>
        <dbReference type="SAM" id="Phobius"/>
    </source>
</evidence>
<evidence type="ECO:0000256" key="5">
    <source>
        <dbReference type="ARBA" id="ARBA00023295"/>
    </source>
</evidence>
<dbReference type="InterPro" id="IPR017853">
    <property type="entry name" value="GH"/>
</dbReference>
<feature type="region of interest" description="Disordered" evidence="7">
    <location>
        <begin position="632"/>
        <end position="665"/>
    </location>
</feature>
<keyword evidence="6" id="KW-0624">Polysaccharide degradation</keyword>
<feature type="region of interest" description="Disordered" evidence="7">
    <location>
        <begin position="415"/>
        <end position="438"/>
    </location>
</feature>
<name>A0AB34IL29_PRYPA</name>
<feature type="compositionally biased region" description="Basic residues" evidence="7">
    <location>
        <begin position="647"/>
        <end position="657"/>
    </location>
</feature>
<dbReference type="GO" id="GO:0030245">
    <property type="term" value="P:cellulose catabolic process"/>
    <property type="evidence" value="ECO:0007669"/>
    <property type="project" value="UniProtKB-KW"/>
</dbReference>
<evidence type="ECO:0000256" key="1">
    <source>
        <dbReference type="ARBA" id="ARBA00005641"/>
    </source>
</evidence>
<dbReference type="InterPro" id="IPR001547">
    <property type="entry name" value="Glyco_hydro_5"/>
</dbReference>
<dbReference type="AlphaFoldDB" id="A0AB34IL29"/>
<keyword evidence="5" id="KW-0326">Glycosidase</keyword>
<evidence type="ECO:0000256" key="7">
    <source>
        <dbReference type="SAM" id="MobiDB-lite"/>
    </source>
</evidence>
<feature type="domain" description="Glycoside hydrolase family 5" evidence="9">
    <location>
        <begin position="94"/>
        <end position="372"/>
    </location>
</feature>
<dbReference type="Pfam" id="PF00150">
    <property type="entry name" value="Cellulase"/>
    <property type="match status" value="1"/>
</dbReference>
<dbReference type="PANTHER" id="PTHR35923:SF2">
    <property type="entry name" value="ENDOGLUCANASE"/>
    <property type="match status" value="1"/>
</dbReference>
<dbReference type="InterPro" id="IPR018087">
    <property type="entry name" value="Glyco_hydro_5_CS"/>
</dbReference>
<gene>
    <name evidence="10" type="ORF">AB1Y20_012628</name>
</gene>
<evidence type="ECO:0000313" key="10">
    <source>
        <dbReference type="EMBL" id="KAL1499947.1"/>
    </source>
</evidence>
<comment type="caution">
    <text evidence="10">The sequence shown here is derived from an EMBL/GenBank/DDBJ whole genome shotgun (WGS) entry which is preliminary data.</text>
</comment>
<comment type="similarity">
    <text evidence="1">Belongs to the glycosyl hydrolase 5 (cellulase A) family.</text>
</comment>
<feature type="transmembrane region" description="Helical" evidence="8">
    <location>
        <begin position="600"/>
        <end position="620"/>
    </location>
</feature>
<feature type="region of interest" description="Disordered" evidence="7">
    <location>
        <begin position="570"/>
        <end position="592"/>
    </location>
</feature>
<protein>
    <recommendedName>
        <fullName evidence="9">Glycoside hydrolase family 5 domain-containing protein</fullName>
    </recommendedName>
</protein>
<dbReference type="EMBL" id="JBGBPQ010000024">
    <property type="protein sequence ID" value="KAL1499947.1"/>
    <property type="molecule type" value="Genomic_DNA"/>
</dbReference>
<keyword evidence="8" id="KW-0812">Transmembrane</keyword>
<feature type="region of interest" description="Disordered" evidence="7">
    <location>
        <begin position="512"/>
        <end position="533"/>
    </location>
</feature>
<evidence type="ECO:0000256" key="2">
    <source>
        <dbReference type="ARBA" id="ARBA00022801"/>
    </source>
</evidence>
<evidence type="ECO:0000256" key="4">
    <source>
        <dbReference type="ARBA" id="ARBA00023277"/>
    </source>
</evidence>
<evidence type="ECO:0000313" key="11">
    <source>
        <dbReference type="Proteomes" id="UP001515480"/>
    </source>
</evidence>
<dbReference type="PANTHER" id="PTHR35923">
    <property type="entry name" value="MAJOR EXTRACELLULAR ENDOGLUCANASE"/>
    <property type="match status" value="1"/>
</dbReference>
<dbReference type="GO" id="GO:0004553">
    <property type="term" value="F:hydrolase activity, hydrolyzing O-glycosyl compounds"/>
    <property type="evidence" value="ECO:0007669"/>
    <property type="project" value="InterPro"/>
</dbReference>
<proteinExistence type="inferred from homology"/>
<dbReference type="Gene3D" id="3.20.20.80">
    <property type="entry name" value="Glycosidases"/>
    <property type="match status" value="1"/>
</dbReference>
<evidence type="ECO:0000256" key="3">
    <source>
        <dbReference type="ARBA" id="ARBA00023001"/>
    </source>
</evidence>
<organism evidence="10 11">
    <name type="scientific">Prymnesium parvum</name>
    <name type="common">Toxic golden alga</name>
    <dbReference type="NCBI Taxonomy" id="97485"/>
    <lineage>
        <taxon>Eukaryota</taxon>
        <taxon>Haptista</taxon>
        <taxon>Haptophyta</taxon>
        <taxon>Prymnesiophyceae</taxon>
        <taxon>Prymnesiales</taxon>
        <taxon>Prymnesiaceae</taxon>
        <taxon>Prymnesium</taxon>
    </lineage>
</organism>
<accession>A0AB34IL29</accession>
<dbReference type="PROSITE" id="PS00659">
    <property type="entry name" value="GLYCOSYL_HYDROL_F5"/>
    <property type="match status" value="1"/>
</dbReference>
<reference evidence="10 11" key="1">
    <citation type="journal article" date="2024" name="Science">
        <title>Giant polyketide synthase enzymes in the biosynthesis of giant marine polyether toxins.</title>
        <authorList>
            <person name="Fallon T.R."/>
            <person name="Shende V.V."/>
            <person name="Wierzbicki I.H."/>
            <person name="Pendleton A.L."/>
            <person name="Watervoot N.F."/>
            <person name="Auber R.P."/>
            <person name="Gonzalez D.J."/>
            <person name="Wisecaver J.H."/>
            <person name="Moore B.S."/>
        </authorList>
    </citation>
    <scope>NUCLEOTIDE SEQUENCE [LARGE SCALE GENOMIC DNA]</scope>
    <source>
        <strain evidence="10 11">12B1</strain>
    </source>
</reference>
<keyword evidence="8" id="KW-1133">Transmembrane helix</keyword>
<keyword evidence="11" id="KW-1185">Reference proteome</keyword>